<name>A0A167FTL0_9BACL</name>
<dbReference type="EMBL" id="LSFN01000005">
    <property type="protein sequence ID" value="OAB76887.1"/>
    <property type="molecule type" value="Genomic_DNA"/>
</dbReference>
<dbReference type="PANTHER" id="PTHR43611:SF3">
    <property type="entry name" value="FLAVIN MONONUCLEOTIDE HYDROLASE 1, CHLOROPLATIC"/>
    <property type="match status" value="1"/>
</dbReference>
<sequence length="196" mass="22573">MTVTNKFQLVLDVGGVLISNLSPTWEGISSVSSLSPKELKKYFNEEIRHDFWTGNIPEEYFWSWVIKHCPTLDIKNARSLLQKNLMPLAAFDCIANWSELADIHLLSNHREEWLDPLIQPLKPYLKSFTISSSVGCCKPNSEIYSIVHSHFTNQHEIWFVDDQEKNFAPAKTLGWNTLIADQNGEWIGQIEKLLNK</sequence>
<dbReference type="Gene3D" id="1.10.150.240">
    <property type="entry name" value="Putative phosphatase, domain 2"/>
    <property type="match status" value="1"/>
</dbReference>
<organism evidence="1 2">
    <name type="scientific">Paenibacillus crassostreae</name>
    <dbReference type="NCBI Taxonomy" id="1763538"/>
    <lineage>
        <taxon>Bacteria</taxon>
        <taxon>Bacillati</taxon>
        <taxon>Bacillota</taxon>
        <taxon>Bacilli</taxon>
        <taxon>Bacillales</taxon>
        <taxon>Paenibacillaceae</taxon>
        <taxon>Paenibacillus</taxon>
    </lineage>
</organism>
<dbReference type="InterPro" id="IPR023214">
    <property type="entry name" value="HAD_sf"/>
</dbReference>
<keyword evidence="2" id="KW-1185">Reference proteome</keyword>
<dbReference type="InterPro" id="IPR036412">
    <property type="entry name" value="HAD-like_sf"/>
</dbReference>
<proteinExistence type="predicted"/>
<gene>
    <name evidence="1" type="ORF">PNBC_05680</name>
</gene>
<dbReference type="Gene3D" id="3.40.50.1000">
    <property type="entry name" value="HAD superfamily/HAD-like"/>
    <property type="match status" value="1"/>
</dbReference>
<evidence type="ECO:0008006" key="3">
    <source>
        <dbReference type="Google" id="ProtNLM"/>
    </source>
</evidence>
<dbReference type="Proteomes" id="UP000077134">
    <property type="component" value="Unassembled WGS sequence"/>
</dbReference>
<dbReference type="SUPFAM" id="SSF56784">
    <property type="entry name" value="HAD-like"/>
    <property type="match status" value="1"/>
</dbReference>
<evidence type="ECO:0000313" key="1">
    <source>
        <dbReference type="EMBL" id="OAB76887.1"/>
    </source>
</evidence>
<dbReference type="AlphaFoldDB" id="A0A167FTL0"/>
<dbReference type="RefSeq" id="WP_068656038.1">
    <property type="nucleotide sequence ID" value="NZ_CP017770.1"/>
</dbReference>
<evidence type="ECO:0000313" key="2">
    <source>
        <dbReference type="Proteomes" id="UP000077134"/>
    </source>
</evidence>
<protein>
    <recommendedName>
        <fullName evidence="3">Haloacid dehalogenase</fullName>
    </recommendedName>
</protein>
<dbReference type="OrthoDB" id="2856744at2"/>
<dbReference type="STRING" id="1763538.LPB68_19060"/>
<dbReference type="InterPro" id="IPR023198">
    <property type="entry name" value="PGP-like_dom2"/>
</dbReference>
<comment type="caution">
    <text evidence="1">The sequence shown here is derived from an EMBL/GenBank/DDBJ whole genome shotgun (WGS) entry which is preliminary data.</text>
</comment>
<reference evidence="1 2" key="1">
    <citation type="submission" date="2016-02" db="EMBL/GenBank/DDBJ databases">
        <title>Paenibacillus sp. LPB0068, isolated from Crassostrea gigas.</title>
        <authorList>
            <person name="Shin S.-K."/>
            <person name="Yi H."/>
        </authorList>
    </citation>
    <scope>NUCLEOTIDE SEQUENCE [LARGE SCALE GENOMIC DNA]</scope>
    <source>
        <strain evidence="1 2">LPB0068</strain>
    </source>
</reference>
<dbReference type="PANTHER" id="PTHR43611">
    <property type="entry name" value="ALPHA-D-GLUCOSE 1-PHOSPHATE PHOSPHATASE"/>
    <property type="match status" value="1"/>
</dbReference>
<dbReference type="KEGG" id="pcx:LPB68_19060"/>
<accession>A0A167FTL0</accession>